<dbReference type="Pfam" id="PF10083">
    <property type="entry name" value="DUF2321"/>
    <property type="match status" value="1"/>
</dbReference>
<dbReference type="EMBL" id="BKAM01000007">
    <property type="protein sequence ID" value="GEP71999.1"/>
    <property type="molecule type" value="Genomic_DNA"/>
</dbReference>
<gene>
    <name evidence="1" type="ORF">LRA02_08670</name>
</gene>
<evidence type="ECO:0000313" key="1">
    <source>
        <dbReference type="EMBL" id="GEP71999.1"/>
    </source>
</evidence>
<comment type="caution">
    <text evidence="1">The sequence shown here is derived from an EMBL/GenBank/DDBJ whole genome shotgun (WGS) entry which is preliminary data.</text>
</comment>
<dbReference type="RefSeq" id="WP_054748033.1">
    <property type="nucleotide sequence ID" value="NZ_BKAM01000007.1"/>
</dbReference>
<dbReference type="OrthoDB" id="2328009at2"/>
<dbReference type="InterPro" id="IPR016891">
    <property type="entry name" value="DUF2321"/>
</dbReference>
<protein>
    <recommendedName>
        <fullName evidence="3">DUF2321 domain-containing protein</fullName>
    </recommendedName>
</protein>
<dbReference type="PIRSF" id="PIRSF028570">
    <property type="entry name" value="UCP028570"/>
    <property type="match status" value="1"/>
</dbReference>
<sequence>MSTQYAQSVCLNGHQQSDSLSWGAQVDGFCKECGAKLISTCPSCKSPIPGSIDPNDYNSGVLVLGGNTETPVPKYCNNCGKPYPWTQTAIDATKELINMSDLSSDDKKSFENSIPDLLTETPKTKLATTKFKIYASKAGVTIANGLKEILIDVVSESVKKAIWGV</sequence>
<evidence type="ECO:0000313" key="2">
    <source>
        <dbReference type="Proteomes" id="UP000321569"/>
    </source>
</evidence>
<organism evidence="1 2">
    <name type="scientific">Lentilactobacillus rapi</name>
    <dbReference type="NCBI Taxonomy" id="481723"/>
    <lineage>
        <taxon>Bacteria</taxon>
        <taxon>Bacillati</taxon>
        <taxon>Bacillota</taxon>
        <taxon>Bacilli</taxon>
        <taxon>Lactobacillales</taxon>
        <taxon>Lactobacillaceae</taxon>
        <taxon>Lentilactobacillus</taxon>
    </lineage>
</organism>
<evidence type="ECO:0008006" key="3">
    <source>
        <dbReference type="Google" id="ProtNLM"/>
    </source>
</evidence>
<name>A0A512PLB0_9LACO</name>
<reference evidence="1 2" key="1">
    <citation type="submission" date="2019-07" db="EMBL/GenBank/DDBJ databases">
        <title>Whole genome shotgun sequence of Lactobacillus rapi NBRC 109618.</title>
        <authorList>
            <person name="Hosoyama A."/>
            <person name="Uohara A."/>
            <person name="Ohji S."/>
            <person name="Ichikawa N."/>
        </authorList>
    </citation>
    <scope>NUCLEOTIDE SEQUENCE [LARGE SCALE GENOMIC DNA]</scope>
    <source>
        <strain evidence="1 2">NBRC 109618</strain>
    </source>
</reference>
<dbReference type="Proteomes" id="UP000321569">
    <property type="component" value="Unassembled WGS sequence"/>
</dbReference>
<proteinExistence type="predicted"/>
<dbReference type="AlphaFoldDB" id="A0A512PLB0"/>
<accession>A0A512PLB0</accession>